<feature type="compositionally biased region" description="Polar residues" evidence="1">
    <location>
        <begin position="415"/>
        <end position="424"/>
    </location>
</feature>
<name>A0A5B2XWB4_9PSEU</name>
<keyword evidence="2" id="KW-0472">Membrane</keyword>
<dbReference type="InterPro" id="IPR005094">
    <property type="entry name" value="Endonuclease_MobA/VirD2"/>
</dbReference>
<evidence type="ECO:0000313" key="5">
    <source>
        <dbReference type="Proteomes" id="UP000323454"/>
    </source>
</evidence>
<feature type="domain" description="MobA/VirD2-like nuclease" evidence="3">
    <location>
        <begin position="12"/>
        <end position="108"/>
    </location>
</feature>
<reference evidence="4 5" key="1">
    <citation type="submission" date="2019-09" db="EMBL/GenBank/DDBJ databases">
        <title>Goodfellowia gen. nov., a new genus of the Pseudonocardineae related to Actinoalloteichus, containing Goodfellowia coeruleoviolacea gen. nov., comb. nov. gen. nov., comb. nov.</title>
        <authorList>
            <person name="Labeda D."/>
        </authorList>
    </citation>
    <scope>NUCLEOTIDE SEQUENCE [LARGE SCALE GENOMIC DNA]</scope>
    <source>
        <strain evidence="4 5">AN110305</strain>
    </source>
</reference>
<organism evidence="4 5">
    <name type="scientific">Solihabitans fulvus</name>
    <dbReference type="NCBI Taxonomy" id="1892852"/>
    <lineage>
        <taxon>Bacteria</taxon>
        <taxon>Bacillati</taxon>
        <taxon>Actinomycetota</taxon>
        <taxon>Actinomycetes</taxon>
        <taxon>Pseudonocardiales</taxon>
        <taxon>Pseudonocardiaceae</taxon>
        <taxon>Solihabitans</taxon>
    </lineage>
</organism>
<dbReference type="AlphaFoldDB" id="A0A5B2XWB4"/>
<gene>
    <name evidence="4" type="ORF">F0L68_00225</name>
</gene>
<evidence type="ECO:0000256" key="2">
    <source>
        <dbReference type="SAM" id="Phobius"/>
    </source>
</evidence>
<keyword evidence="5" id="KW-1185">Reference proteome</keyword>
<dbReference type="OrthoDB" id="4382201at2"/>
<feature type="transmembrane region" description="Helical" evidence="2">
    <location>
        <begin position="342"/>
        <end position="362"/>
    </location>
</feature>
<protein>
    <recommendedName>
        <fullName evidence="3">MobA/VirD2-like nuclease domain-containing protein</fullName>
    </recommendedName>
</protein>
<keyword evidence="2" id="KW-0812">Transmembrane</keyword>
<reference evidence="4 5" key="2">
    <citation type="submission" date="2019-09" db="EMBL/GenBank/DDBJ databases">
        <authorList>
            <person name="Jin C."/>
        </authorList>
    </citation>
    <scope>NUCLEOTIDE SEQUENCE [LARGE SCALE GENOMIC DNA]</scope>
    <source>
        <strain evidence="4 5">AN110305</strain>
    </source>
</reference>
<evidence type="ECO:0000256" key="1">
    <source>
        <dbReference type="SAM" id="MobiDB-lite"/>
    </source>
</evidence>
<dbReference type="EMBL" id="VUOB01000001">
    <property type="protein sequence ID" value="KAA2267001.1"/>
    <property type="molecule type" value="Genomic_DNA"/>
</dbReference>
<proteinExistence type="predicted"/>
<feature type="region of interest" description="Disordered" evidence="1">
    <location>
        <begin position="411"/>
        <end position="452"/>
    </location>
</feature>
<feature type="region of interest" description="Disordered" evidence="1">
    <location>
        <begin position="111"/>
        <end position="131"/>
    </location>
</feature>
<dbReference type="Proteomes" id="UP000323454">
    <property type="component" value="Unassembled WGS sequence"/>
</dbReference>
<sequence length="452" mass="49267">MTGHDVVVPGGHVYHVVLSVPKSDGTLGDGTWRELVEQAVEHMGFGPDADGAGGCRWVAVHHGQSIEGNDHVHLLVNLVRGDGTIADLYRDFPRWRAWCLAVEERLGLTRTSPLGAGRKSTSRAELERATTAGTDRQRLTQLVAEAASAANGEAGFLARLDRGGVLYKPHVSGGRLAGYTVALAPEDGHGELLWFGGSTLRRDLSLPRLRARWDEPSPSSHDFVLRLWNKEAANPVGEPSLHNSWREVERVLARAETAIGEEIGDDPDRWSYIVGDTAELVVVLARFDPEPHNLHRVADHLARAAQLERHQRRRRPLQPGIALPLLVGAARVAATCKSPTPVVLAAVLLLVLKVIDILLAVADRHRIRRQHGLRGSARQQLDTARAALAGHPVVSSQLDLDNTRTADWREARQAPTAQTDTAQRPTAPVANRLDQRPAVYGSPASTPRGRSR</sequence>
<keyword evidence="2" id="KW-1133">Transmembrane helix</keyword>
<accession>A0A5B2XWB4</accession>
<evidence type="ECO:0000259" key="3">
    <source>
        <dbReference type="Pfam" id="PF03432"/>
    </source>
</evidence>
<dbReference type="Pfam" id="PF03432">
    <property type="entry name" value="Relaxase"/>
    <property type="match status" value="1"/>
</dbReference>
<evidence type="ECO:0000313" key="4">
    <source>
        <dbReference type="EMBL" id="KAA2267001.1"/>
    </source>
</evidence>
<comment type="caution">
    <text evidence="4">The sequence shown here is derived from an EMBL/GenBank/DDBJ whole genome shotgun (WGS) entry which is preliminary data.</text>
</comment>
<dbReference type="RefSeq" id="WP_149847309.1">
    <property type="nucleotide sequence ID" value="NZ_VUOB01000001.1"/>
</dbReference>